<gene>
    <name evidence="1" type="ORF">KUDE01_031731</name>
</gene>
<reference evidence="1" key="1">
    <citation type="submission" date="2023-04" db="EMBL/GenBank/DDBJ databases">
        <title>Chromosome-level genome of Chaenocephalus aceratus.</title>
        <authorList>
            <person name="Park H."/>
        </authorList>
    </citation>
    <scope>NUCLEOTIDE SEQUENCE</scope>
    <source>
        <strain evidence="1">DE</strain>
        <tissue evidence="1">Muscle</tissue>
    </source>
</reference>
<accession>A0AAD9BK52</accession>
<dbReference type="EMBL" id="JASDAP010000021">
    <property type="protein sequence ID" value="KAK1885537.1"/>
    <property type="molecule type" value="Genomic_DNA"/>
</dbReference>
<dbReference type="Proteomes" id="UP001228049">
    <property type="component" value="Unassembled WGS sequence"/>
</dbReference>
<name>A0AAD9BK52_DISEL</name>
<proteinExistence type="predicted"/>
<evidence type="ECO:0000313" key="2">
    <source>
        <dbReference type="Proteomes" id="UP001228049"/>
    </source>
</evidence>
<sequence length="69" mass="7991">MTCSVEYATWTQDTFKLNNEAANKLCSDVVLQGSADLEFLRRFKSTLSDLQHYNHQCYNGKITRHLPTH</sequence>
<protein>
    <submittedName>
        <fullName evidence="1">Cytadherence high molecular weight protein 1</fullName>
    </submittedName>
</protein>
<evidence type="ECO:0000313" key="1">
    <source>
        <dbReference type="EMBL" id="KAK1885537.1"/>
    </source>
</evidence>
<dbReference type="AlphaFoldDB" id="A0AAD9BK52"/>
<comment type="caution">
    <text evidence="1">The sequence shown here is derived from an EMBL/GenBank/DDBJ whole genome shotgun (WGS) entry which is preliminary data.</text>
</comment>
<organism evidence="1 2">
    <name type="scientific">Dissostichus eleginoides</name>
    <name type="common">Patagonian toothfish</name>
    <name type="synonym">Dissostichus amissus</name>
    <dbReference type="NCBI Taxonomy" id="100907"/>
    <lineage>
        <taxon>Eukaryota</taxon>
        <taxon>Metazoa</taxon>
        <taxon>Chordata</taxon>
        <taxon>Craniata</taxon>
        <taxon>Vertebrata</taxon>
        <taxon>Euteleostomi</taxon>
        <taxon>Actinopterygii</taxon>
        <taxon>Neopterygii</taxon>
        <taxon>Teleostei</taxon>
        <taxon>Neoteleostei</taxon>
        <taxon>Acanthomorphata</taxon>
        <taxon>Eupercaria</taxon>
        <taxon>Perciformes</taxon>
        <taxon>Notothenioidei</taxon>
        <taxon>Nototheniidae</taxon>
        <taxon>Dissostichus</taxon>
    </lineage>
</organism>
<keyword evidence="2" id="KW-1185">Reference proteome</keyword>